<reference evidence="2" key="1">
    <citation type="submission" date="2019-01" db="EMBL/GenBank/DDBJ databases">
        <authorList>
            <consortium name="Genoscope - CEA"/>
            <person name="William W."/>
        </authorList>
    </citation>
    <scope>NUCLEOTIDE SEQUENCE</scope>
    <source>
        <strain evidence="2">CR-1</strain>
    </source>
</reference>
<gene>
    <name evidence="2" type="ORF">EPICR_30079</name>
</gene>
<dbReference type="Pfam" id="PF13672">
    <property type="entry name" value="PP2C_2"/>
    <property type="match status" value="1"/>
</dbReference>
<dbReference type="AlphaFoldDB" id="A0A484HHG1"/>
<evidence type="ECO:0000259" key="1">
    <source>
        <dbReference type="PROSITE" id="PS51746"/>
    </source>
</evidence>
<dbReference type="SUPFAM" id="SSF81606">
    <property type="entry name" value="PP2C-like"/>
    <property type="match status" value="1"/>
</dbReference>
<evidence type="ECO:0000313" key="2">
    <source>
        <dbReference type="EMBL" id="VEN74147.1"/>
    </source>
</evidence>
<accession>A0A484HHG1</accession>
<protein>
    <submittedName>
        <fullName evidence="2">Protein serine/threonine phosphatase</fullName>
    </submittedName>
</protein>
<dbReference type="PROSITE" id="PS51746">
    <property type="entry name" value="PPM_2"/>
    <property type="match status" value="1"/>
</dbReference>
<sequence>MALMKEASDRIQEFAEKNPASKGMGTTATTVIAHAGRAWWAHVGDSRLYLTRNGITGQITCDQSMAWFLVEEGEITEEEASSHQSRNILDQALGQGSGPCDPETGSLQIREGDQLTLMTDGIHGELPPKAISSILADRAGIEAKVKRLSGEALDAGGSDNLTIVMAQI</sequence>
<dbReference type="EMBL" id="CAACVI010000023">
    <property type="protein sequence ID" value="VEN74147.1"/>
    <property type="molecule type" value="Genomic_DNA"/>
</dbReference>
<organism evidence="2">
    <name type="scientific">uncultured Desulfobacteraceae bacterium</name>
    <dbReference type="NCBI Taxonomy" id="218296"/>
    <lineage>
        <taxon>Bacteria</taxon>
        <taxon>Pseudomonadati</taxon>
        <taxon>Thermodesulfobacteriota</taxon>
        <taxon>Desulfobacteria</taxon>
        <taxon>Desulfobacterales</taxon>
        <taxon>Desulfobacteraceae</taxon>
        <taxon>environmental samples</taxon>
    </lineage>
</organism>
<proteinExistence type="predicted"/>
<dbReference type="InterPro" id="IPR036457">
    <property type="entry name" value="PPM-type-like_dom_sf"/>
</dbReference>
<dbReference type="Gene3D" id="3.60.40.10">
    <property type="entry name" value="PPM-type phosphatase domain"/>
    <property type="match status" value="1"/>
</dbReference>
<name>A0A484HHG1_9BACT</name>
<dbReference type="InterPro" id="IPR001932">
    <property type="entry name" value="PPM-type_phosphatase-like_dom"/>
</dbReference>
<feature type="domain" description="PPM-type phosphatase" evidence="1">
    <location>
        <begin position="1"/>
        <end position="168"/>
    </location>
</feature>